<comment type="caution">
    <text evidence="2">The sequence shown here is derived from an EMBL/GenBank/DDBJ whole genome shotgun (WGS) entry which is preliminary data.</text>
</comment>
<evidence type="ECO:0000256" key="1">
    <source>
        <dbReference type="SAM" id="MobiDB-lite"/>
    </source>
</evidence>
<name>A0A5E4ARZ7_MARMO</name>
<dbReference type="AlphaFoldDB" id="A0A5E4ARZ7"/>
<reference evidence="2" key="1">
    <citation type="submission" date="2019-04" db="EMBL/GenBank/DDBJ databases">
        <authorList>
            <person name="Alioto T."/>
            <person name="Alioto T."/>
        </authorList>
    </citation>
    <scope>NUCLEOTIDE SEQUENCE [LARGE SCALE GENOMIC DNA]</scope>
</reference>
<dbReference type="EMBL" id="CABDUW010000127">
    <property type="protein sequence ID" value="VTJ59680.1"/>
    <property type="molecule type" value="Genomic_DNA"/>
</dbReference>
<feature type="region of interest" description="Disordered" evidence="1">
    <location>
        <begin position="85"/>
        <end position="104"/>
    </location>
</feature>
<protein>
    <submittedName>
        <fullName evidence="2">Uncharacterized protein</fullName>
    </submittedName>
</protein>
<organism evidence="2 3">
    <name type="scientific">Marmota monax</name>
    <name type="common">Woodchuck</name>
    <dbReference type="NCBI Taxonomy" id="9995"/>
    <lineage>
        <taxon>Eukaryota</taxon>
        <taxon>Metazoa</taxon>
        <taxon>Chordata</taxon>
        <taxon>Craniata</taxon>
        <taxon>Vertebrata</taxon>
        <taxon>Euteleostomi</taxon>
        <taxon>Mammalia</taxon>
        <taxon>Eutheria</taxon>
        <taxon>Euarchontoglires</taxon>
        <taxon>Glires</taxon>
        <taxon>Rodentia</taxon>
        <taxon>Sciuromorpha</taxon>
        <taxon>Sciuridae</taxon>
        <taxon>Xerinae</taxon>
        <taxon>Marmotini</taxon>
        <taxon>Marmota</taxon>
    </lineage>
</organism>
<evidence type="ECO:0000313" key="3">
    <source>
        <dbReference type="Proteomes" id="UP000335636"/>
    </source>
</evidence>
<proteinExistence type="predicted"/>
<keyword evidence="3" id="KW-1185">Reference proteome</keyword>
<accession>A0A5E4ARZ7</accession>
<gene>
    <name evidence="2" type="ORF">MONAX_5E007253</name>
</gene>
<dbReference type="Proteomes" id="UP000335636">
    <property type="component" value="Unassembled WGS sequence"/>
</dbReference>
<evidence type="ECO:0000313" key="2">
    <source>
        <dbReference type="EMBL" id="VTJ59680.1"/>
    </source>
</evidence>
<sequence length="148" mass="16791">MSSPNGDGTCSFVADPFLPRRRKLKFFGVLTCDKGEKIFGVWFWKMSHGAHYDQSSQVSPGQRQRNTAPRHCSFVSMEEGTQQTYQLPGVSGDDGHNRKAERKRPAGKRYAHFLLSTHDIFPPSLPLLYVCSWDNCSLDCAEAYREQT</sequence>